<keyword evidence="5" id="KW-0539">Nucleus</keyword>
<dbReference type="Pfam" id="PF04658">
    <property type="entry name" value="TAFII55_N"/>
    <property type="match status" value="1"/>
</dbReference>
<evidence type="ECO:0000256" key="2">
    <source>
        <dbReference type="ARBA" id="ARBA00009368"/>
    </source>
</evidence>
<comment type="subcellular location">
    <subcellularLocation>
        <location evidence="1">Nucleus</location>
    </subcellularLocation>
</comment>
<evidence type="ECO:0000313" key="8">
    <source>
        <dbReference type="EMBL" id="CAI4048962.1"/>
    </source>
</evidence>
<feature type="compositionally biased region" description="Acidic residues" evidence="6">
    <location>
        <begin position="399"/>
        <end position="427"/>
    </location>
</feature>
<dbReference type="PANTHER" id="PTHR12228:SF0">
    <property type="entry name" value="TATA-BOX BINDING PROTEIN ASSOCIATED FACTOR 7"/>
    <property type="match status" value="1"/>
</dbReference>
<feature type="compositionally biased region" description="Acidic residues" evidence="6">
    <location>
        <begin position="358"/>
        <end position="387"/>
    </location>
</feature>
<evidence type="ECO:0000256" key="6">
    <source>
        <dbReference type="SAM" id="MobiDB-lite"/>
    </source>
</evidence>
<feature type="compositionally biased region" description="Basic and acidic residues" evidence="6">
    <location>
        <begin position="317"/>
        <end position="333"/>
    </location>
</feature>
<dbReference type="SMART" id="SM01370">
    <property type="entry name" value="TAFII55_N"/>
    <property type="match status" value="1"/>
</dbReference>
<dbReference type="Proteomes" id="UP001162090">
    <property type="component" value="Chromosome 13"/>
</dbReference>
<comment type="similarity">
    <text evidence="2">Belongs to the TAF7 family.</text>
</comment>
<evidence type="ECO:0000313" key="9">
    <source>
        <dbReference type="Proteomes" id="UP001162090"/>
    </source>
</evidence>
<feature type="compositionally biased region" description="Polar residues" evidence="6">
    <location>
        <begin position="498"/>
        <end position="514"/>
    </location>
</feature>
<accession>A0AA35J7E2</accession>
<evidence type="ECO:0000256" key="1">
    <source>
        <dbReference type="ARBA" id="ARBA00004123"/>
    </source>
</evidence>
<feature type="domain" description="TAFII55 protein conserved region" evidence="7">
    <location>
        <begin position="112"/>
        <end position="305"/>
    </location>
</feature>
<keyword evidence="3" id="KW-0805">Transcription regulation</keyword>
<dbReference type="GO" id="GO:0051123">
    <property type="term" value="P:RNA polymerase II preinitiation complex assembly"/>
    <property type="evidence" value="ECO:0007669"/>
    <property type="project" value="TreeGrafter"/>
</dbReference>
<evidence type="ECO:0000256" key="5">
    <source>
        <dbReference type="ARBA" id="ARBA00023242"/>
    </source>
</evidence>
<evidence type="ECO:0000256" key="3">
    <source>
        <dbReference type="ARBA" id="ARBA00023015"/>
    </source>
</evidence>
<proteinExistence type="inferred from homology"/>
<evidence type="ECO:0000256" key="4">
    <source>
        <dbReference type="ARBA" id="ARBA00023163"/>
    </source>
</evidence>
<feature type="region of interest" description="Disordered" evidence="6">
    <location>
        <begin position="317"/>
        <end position="457"/>
    </location>
</feature>
<reference evidence="8" key="1">
    <citation type="submission" date="2022-10" db="EMBL/GenBank/DDBJ databases">
        <authorList>
            <person name="Byrne P K."/>
        </authorList>
    </citation>
    <scope>NUCLEOTIDE SEQUENCE</scope>
    <source>
        <strain evidence="8">CBS7001</strain>
    </source>
</reference>
<dbReference type="InterPro" id="IPR037817">
    <property type="entry name" value="TAF7"/>
</dbReference>
<dbReference type="AlphaFoldDB" id="A0AA35J7E2"/>
<dbReference type="CDD" id="cd08047">
    <property type="entry name" value="TAF7"/>
    <property type="match status" value="1"/>
</dbReference>
<dbReference type="PANTHER" id="PTHR12228">
    <property type="entry name" value="TRANSCRIPTION INITIATION FACTOR TFIID 55 KD SUBUNIT-RELATED"/>
    <property type="match status" value="1"/>
</dbReference>
<protein>
    <recommendedName>
        <fullName evidence="7">TAFII55 protein conserved region domain-containing protein</fullName>
    </recommendedName>
</protein>
<dbReference type="GO" id="GO:0005669">
    <property type="term" value="C:transcription factor TFIID complex"/>
    <property type="evidence" value="ECO:0007669"/>
    <property type="project" value="InterPro"/>
</dbReference>
<keyword evidence="4" id="KW-0804">Transcription</keyword>
<dbReference type="EMBL" id="OX365924">
    <property type="protein sequence ID" value="CAI4048962.1"/>
    <property type="molecule type" value="Genomic_DNA"/>
</dbReference>
<evidence type="ECO:0000259" key="7">
    <source>
        <dbReference type="SMART" id="SM01370"/>
    </source>
</evidence>
<gene>
    <name evidence="8" type="primary">SUVC13G3590</name>
    <name evidence="8" type="ORF">SUVC_13G3590</name>
</gene>
<name>A0AA35J7E2_SACUV</name>
<dbReference type="GO" id="GO:0016251">
    <property type="term" value="F:RNA polymerase II general transcription initiation factor activity"/>
    <property type="evidence" value="ECO:0007669"/>
    <property type="project" value="TreeGrafter"/>
</dbReference>
<organism evidence="8 9">
    <name type="scientific">Saccharomyces uvarum</name>
    <name type="common">Yeast</name>
    <name type="synonym">Saccharomyces bayanus var. uvarum</name>
    <dbReference type="NCBI Taxonomy" id="230603"/>
    <lineage>
        <taxon>Eukaryota</taxon>
        <taxon>Fungi</taxon>
        <taxon>Dikarya</taxon>
        <taxon>Ascomycota</taxon>
        <taxon>Saccharomycotina</taxon>
        <taxon>Saccharomycetes</taxon>
        <taxon>Saccharomycetales</taxon>
        <taxon>Saccharomycetaceae</taxon>
        <taxon>Saccharomyces</taxon>
    </lineage>
</organism>
<feature type="region of interest" description="Disordered" evidence="6">
    <location>
        <begin position="491"/>
        <end position="598"/>
    </location>
</feature>
<feature type="compositionally biased region" description="Acidic residues" evidence="6">
    <location>
        <begin position="521"/>
        <end position="557"/>
    </location>
</feature>
<sequence length="598" mass="68727">MAVIRIKKPREPKQEEVALEGEPKLKRIRIKAKVNDEDGTPKPKLKINLKKKRDTIESKEKKNSLKLKLNLKKNEDTVKKVHKTPKLRLKPIRIPGEAYDSEASDIEDDPLIETGIVLRILPDIQLEFVKNSLESGDYSGISIKWKNERHAIVTINDVMYGAIVVDLPTVIEVNKSVDRKNLLKTFDVSQMLLCVRSIQNEEEVYTLEAPDTEDLVVKHFEEIEDEIWENKEAFVKGYNGAPLSDAEAKHLKQIALKNYDYKHGISPPLYNVRNRRFRRKMGPNEIDYVEKVIDMLLKQDKQAEEVSYDLVDESELQTKQERVSSWENFKEEPGEPSAGPQKKEERPTVPPATAGQQEEGEEEEEEDLDLGAAFESEEEEEEEEEGNAADGNKRQQQEEVGDEVDQDTEGEDDEEEEDEEEEDEGDNEVAGGESESEEEKDENRQHTELLVDELNELETTLAHTRHKLGKATNPLLKSRFIDSIKKLEKEAEMKRKQLQLTEESSQKQHQQPSDTEVPHNEEEDEEEDEEEEEEDEAEEEEDEEDENENEEEDENDEGEHAQEGKITGDVGEAPAEETHELDQNDLDMMMLFGAEGDE</sequence>
<dbReference type="InterPro" id="IPR006751">
    <property type="entry name" value="TAFII55_prot_cons_reg"/>
</dbReference>